<keyword evidence="3" id="KW-1185">Reference proteome</keyword>
<dbReference type="Proteomes" id="UP000601435">
    <property type="component" value="Unassembled WGS sequence"/>
</dbReference>
<accession>A0A813BQ47</accession>
<name>A0A813BQ47_9DINO</name>
<keyword evidence="1" id="KW-0812">Transmembrane</keyword>
<gene>
    <name evidence="2" type="primary">ASB2</name>
    <name evidence="2" type="ORF">SNEC2469_LOCUS31508</name>
</gene>
<dbReference type="OrthoDB" id="435679at2759"/>
<dbReference type="AlphaFoldDB" id="A0A813BQ47"/>
<reference evidence="2" key="1">
    <citation type="submission" date="2021-02" db="EMBL/GenBank/DDBJ databases">
        <authorList>
            <person name="Dougan E. K."/>
            <person name="Rhodes N."/>
            <person name="Thang M."/>
            <person name="Chan C."/>
        </authorList>
    </citation>
    <scope>NUCLEOTIDE SEQUENCE</scope>
</reference>
<protein>
    <submittedName>
        <fullName evidence="2">ASB2 protein</fullName>
    </submittedName>
</protein>
<sequence length="252" mass="27532">ALALRALGCSSYGAADVAVAGLSLVPFLGEACDSLKDSVLAAQAIASDTGWVRAIGCGALGYLWLLHLAVLLPNKSTRLELCRGYLALLFVKRKAAGSGYSLWKKLLQLFYKQSTPTRRWAMVLEDAPQGVIASVISVADGLKPFALIVNLVLPFARLLLAWMYHDHVSWEVQDWLKNEALDAYSAGRLALCDDYMSALHRLEGVAQKRGWGSVLAVREQLQTLIPTRSADTERARAGDACPCMWKSERARV</sequence>
<proteinExistence type="predicted"/>
<feature type="transmembrane region" description="Helical" evidence="1">
    <location>
        <begin position="51"/>
        <end position="72"/>
    </location>
</feature>
<evidence type="ECO:0000313" key="3">
    <source>
        <dbReference type="Proteomes" id="UP000601435"/>
    </source>
</evidence>
<comment type="caution">
    <text evidence="2">The sequence shown here is derived from an EMBL/GenBank/DDBJ whole genome shotgun (WGS) entry which is preliminary data.</text>
</comment>
<keyword evidence="1" id="KW-1133">Transmembrane helix</keyword>
<evidence type="ECO:0000256" key="1">
    <source>
        <dbReference type="SAM" id="Phobius"/>
    </source>
</evidence>
<organism evidence="2 3">
    <name type="scientific">Symbiodinium necroappetens</name>
    <dbReference type="NCBI Taxonomy" id="1628268"/>
    <lineage>
        <taxon>Eukaryota</taxon>
        <taxon>Sar</taxon>
        <taxon>Alveolata</taxon>
        <taxon>Dinophyceae</taxon>
        <taxon>Suessiales</taxon>
        <taxon>Symbiodiniaceae</taxon>
        <taxon>Symbiodinium</taxon>
    </lineage>
</organism>
<keyword evidence="1" id="KW-0472">Membrane</keyword>
<dbReference type="EMBL" id="CAJNJA010076580">
    <property type="protein sequence ID" value="CAE7917899.1"/>
    <property type="molecule type" value="Genomic_DNA"/>
</dbReference>
<feature type="non-terminal residue" evidence="2">
    <location>
        <position position="1"/>
    </location>
</feature>
<evidence type="ECO:0000313" key="2">
    <source>
        <dbReference type="EMBL" id="CAE7917899.1"/>
    </source>
</evidence>